<keyword evidence="3" id="KW-1185">Reference proteome</keyword>
<sequence length="350" mass="37982">MAQRGGQWRMQARRRLCAVLAMMGSGDDERGRWQVRSSCGAWPHSWLSSPISPMRTYSSPSNNAGLACFYSRGGRISLGWVLASPKAQRSICADDCETQQCIYRIGYSIRTKYLPPWHARSSSPSSFTLDSYDVVSQQYPSEESLGEGGYDAFLISGSSASAYAPLPWIPPLLTFTSDLVLKHPHIKLFGICFGHQVVARALGGGCVQNVKGWELGVTDVSLTEIGKAVFGSDVLYIQQMHRDHVPSVPPSFELLGSTAKSPVQGMVRFIEPPTSFSSLSHMNIHVLAVQGHPEFHSDASLKLIDYREAGGVLDASTANEGRARAVRSDDGVGVVGRAIWKVLGVAHDGA</sequence>
<dbReference type="STRING" id="930990.A0A067M7E9"/>
<dbReference type="Proteomes" id="UP000027195">
    <property type="component" value="Unassembled WGS sequence"/>
</dbReference>
<organism evidence="2 3">
    <name type="scientific">Botryobasidium botryosum (strain FD-172 SS1)</name>
    <dbReference type="NCBI Taxonomy" id="930990"/>
    <lineage>
        <taxon>Eukaryota</taxon>
        <taxon>Fungi</taxon>
        <taxon>Dikarya</taxon>
        <taxon>Basidiomycota</taxon>
        <taxon>Agaricomycotina</taxon>
        <taxon>Agaricomycetes</taxon>
        <taxon>Cantharellales</taxon>
        <taxon>Botryobasidiaceae</taxon>
        <taxon>Botryobasidium</taxon>
    </lineage>
</organism>
<dbReference type="EMBL" id="KL198065">
    <property type="protein sequence ID" value="KDQ10635.1"/>
    <property type="molecule type" value="Genomic_DNA"/>
</dbReference>
<dbReference type="HOGENOM" id="CLU_792242_0_0_1"/>
<dbReference type="PANTHER" id="PTHR42695">
    <property type="entry name" value="GLUTAMINE AMIDOTRANSFERASE YLR126C-RELATED"/>
    <property type="match status" value="1"/>
</dbReference>
<dbReference type="PANTHER" id="PTHR42695:SF5">
    <property type="entry name" value="GLUTAMINE AMIDOTRANSFERASE YLR126C-RELATED"/>
    <property type="match status" value="1"/>
</dbReference>
<reference evidence="3" key="1">
    <citation type="journal article" date="2014" name="Proc. Natl. Acad. Sci. U.S.A.">
        <title>Extensive sampling of basidiomycete genomes demonstrates inadequacy of the white-rot/brown-rot paradigm for wood decay fungi.</title>
        <authorList>
            <person name="Riley R."/>
            <person name="Salamov A.A."/>
            <person name="Brown D.W."/>
            <person name="Nagy L.G."/>
            <person name="Floudas D."/>
            <person name="Held B.W."/>
            <person name="Levasseur A."/>
            <person name="Lombard V."/>
            <person name="Morin E."/>
            <person name="Otillar R."/>
            <person name="Lindquist E.A."/>
            <person name="Sun H."/>
            <person name="LaButti K.M."/>
            <person name="Schmutz J."/>
            <person name="Jabbour D."/>
            <person name="Luo H."/>
            <person name="Baker S.E."/>
            <person name="Pisabarro A.G."/>
            <person name="Walton J.D."/>
            <person name="Blanchette R.A."/>
            <person name="Henrissat B."/>
            <person name="Martin F."/>
            <person name="Cullen D."/>
            <person name="Hibbett D.S."/>
            <person name="Grigoriev I.V."/>
        </authorList>
    </citation>
    <scope>NUCLEOTIDE SEQUENCE [LARGE SCALE GENOMIC DNA]</scope>
    <source>
        <strain evidence="3">FD-172 SS1</strain>
    </source>
</reference>
<accession>A0A067M7E9</accession>
<dbReference type="SUPFAM" id="SSF52317">
    <property type="entry name" value="Class I glutamine amidotransferase-like"/>
    <property type="match status" value="1"/>
</dbReference>
<dbReference type="GO" id="GO:0005829">
    <property type="term" value="C:cytosol"/>
    <property type="evidence" value="ECO:0007669"/>
    <property type="project" value="TreeGrafter"/>
</dbReference>
<evidence type="ECO:0000313" key="2">
    <source>
        <dbReference type="EMBL" id="KDQ10635.1"/>
    </source>
</evidence>
<feature type="domain" description="Glutamine amidotransferase" evidence="1">
    <location>
        <begin position="133"/>
        <end position="298"/>
    </location>
</feature>
<proteinExistence type="predicted"/>
<gene>
    <name evidence="2" type="ORF">BOTBODRAFT_486854</name>
</gene>
<dbReference type="CDD" id="cd01741">
    <property type="entry name" value="GATase1_1"/>
    <property type="match status" value="1"/>
</dbReference>
<dbReference type="AlphaFoldDB" id="A0A067M7E9"/>
<dbReference type="GO" id="GO:0005634">
    <property type="term" value="C:nucleus"/>
    <property type="evidence" value="ECO:0007669"/>
    <property type="project" value="TreeGrafter"/>
</dbReference>
<dbReference type="PROSITE" id="PS51273">
    <property type="entry name" value="GATASE_TYPE_1"/>
    <property type="match status" value="1"/>
</dbReference>
<dbReference type="InterPro" id="IPR044992">
    <property type="entry name" value="ChyE-like"/>
</dbReference>
<dbReference type="Gene3D" id="3.40.50.880">
    <property type="match status" value="1"/>
</dbReference>
<name>A0A067M7E9_BOTB1</name>
<dbReference type="Pfam" id="PF00117">
    <property type="entry name" value="GATase"/>
    <property type="match status" value="1"/>
</dbReference>
<dbReference type="OrthoDB" id="92161at2759"/>
<protein>
    <recommendedName>
        <fullName evidence="1">Glutamine amidotransferase domain-containing protein</fullName>
    </recommendedName>
</protein>
<evidence type="ECO:0000259" key="1">
    <source>
        <dbReference type="Pfam" id="PF00117"/>
    </source>
</evidence>
<dbReference type="InterPro" id="IPR029062">
    <property type="entry name" value="Class_I_gatase-like"/>
</dbReference>
<dbReference type="FunCoup" id="A0A067M7E9">
    <property type="interactions" value="236"/>
</dbReference>
<dbReference type="InterPro" id="IPR017926">
    <property type="entry name" value="GATASE"/>
</dbReference>
<dbReference type="InParanoid" id="A0A067M7E9"/>
<evidence type="ECO:0000313" key="3">
    <source>
        <dbReference type="Proteomes" id="UP000027195"/>
    </source>
</evidence>